<evidence type="ECO:0000313" key="4">
    <source>
        <dbReference type="Proteomes" id="UP000789706"/>
    </source>
</evidence>
<comment type="caution">
    <text evidence="3">The sequence shown here is derived from an EMBL/GenBank/DDBJ whole genome shotgun (WGS) entry which is preliminary data.</text>
</comment>
<reference evidence="3" key="1">
    <citation type="submission" date="2021-06" db="EMBL/GenBank/DDBJ databases">
        <authorList>
            <person name="Kallberg Y."/>
            <person name="Tangrot J."/>
            <person name="Rosling A."/>
        </authorList>
    </citation>
    <scope>NUCLEOTIDE SEQUENCE</scope>
    <source>
        <strain evidence="3">AZ414A</strain>
    </source>
</reference>
<dbReference type="EMBL" id="CAJVPK010000257">
    <property type="protein sequence ID" value="CAG8484283.1"/>
    <property type="molecule type" value="Genomic_DNA"/>
</dbReference>
<evidence type="ECO:0000313" key="3">
    <source>
        <dbReference type="EMBL" id="CAG8484283.1"/>
    </source>
</evidence>
<feature type="compositionally biased region" description="Basic and acidic residues" evidence="1">
    <location>
        <begin position="40"/>
        <end position="61"/>
    </location>
</feature>
<keyword evidence="2" id="KW-0472">Membrane</keyword>
<name>A0A9N8ZAE4_9GLOM</name>
<organism evidence="3 4">
    <name type="scientific">Diversispora eburnea</name>
    <dbReference type="NCBI Taxonomy" id="1213867"/>
    <lineage>
        <taxon>Eukaryota</taxon>
        <taxon>Fungi</taxon>
        <taxon>Fungi incertae sedis</taxon>
        <taxon>Mucoromycota</taxon>
        <taxon>Glomeromycotina</taxon>
        <taxon>Glomeromycetes</taxon>
        <taxon>Diversisporales</taxon>
        <taxon>Diversisporaceae</taxon>
        <taxon>Diversispora</taxon>
    </lineage>
</organism>
<dbReference type="AlphaFoldDB" id="A0A9N8ZAE4"/>
<proteinExistence type="predicted"/>
<dbReference type="Proteomes" id="UP000789706">
    <property type="component" value="Unassembled WGS sequence"/>
</dbReference>
<keyword evidence="4" id="KW-1185">Reference proteome</keyword>
<protein>
    <submittedName>
        <fullName evidence="3">5873_t:CDS:1</fullName>
    </submittedName>
</protein>
<feature type="region of interest" description="Disordered" evidence="1">
    <location>
        <begin position="40"/>
        <end position="63"/>
    </location>
</feature>
<sequence>MDTAFFLERRQKLMSSTVPQSLITSDDRQRFSFYIRSRSRNESSSRSRNESSSRSRNESSSRRCSRNESMIVALALALEAAVYLVALANALLAAIAIEREVGVVLDFTGLIIIISETAAATLLIVLPAVFFVAVRVLVLEAAALVV</sequence>
<keyword evidence="2" id="KW-1133">Transmembrane helix</keyword>
<accession>A0A9N8ZAE4</accession>
<feature type="transmembrane region" description="Helical" evidence="2">
    <location>
        <begin position="109"/>
        <end position="134"/>
    </location>
</feature>
<evidence type="ECO:0000256" key="2">
    <source>
        <dbReference type="SAM" id="Phobius"/>
    </source>
</evidence>
<gene>
    <name evidence="3" type="ORF">DEBURN_LOCUS3830</name>
</gene>
<evidence type="ECO:0000256" key="1">
    <source>
        <dbReference type="SAM" id="MobiDB-lite"/>
    </source>
</evidence>
<keyword evidence="2" id="KW-0812">Transmembrane</keyword>
<feature type="transmembrane region" description="Helical" evidence="2">
    <location>
        <begin position="71"/>
        <end position="97"/>
    </location>
</feature>